<feature type="compositionally biased region" description="Basic and acidic residues" evidence="1">
    <location>
        <begin position="52"/>
        <end position="68"/>
    </location>
</feature>
<name>A0A6J4KGP4_9CHLR</name>
<gene>
    <name evidence="2" type="ORF">AVDCRST_MAG77-5923</name>
</gene>
<organism evidence="2">
    <name type="scientific">uncultured Chloroflexota bacterium</name>
    <dbReference type="NCBI Taxonomy" id="166587"/>
    <lineage>
        <taxon>Bacteria</taxon>
        <taxon>Bacillati</taxon>
        <taxon>Chloroflexota</taxon>
        <taxon>environmental samples</taxon>
    </lineage>
</organism>
<dbReference type="AlphaFoldDB" id="A0A6J4KGP4"/>
<accession>A0A6J4KGP4</accession>
<feature type="compositionally biased region" description="Low complexity" evidence="1">
    <location>
        <begin position="39"/>
        <end position="49"/>
    </location>
</feature>
<dbReference type="EMBL" id="CADCTC010000311">
    <property type="protein sequence ID" value="CAA9304225.1"/>
    <property type="molecule type" value="Genomic_DNA"/>
</dbReference>
<feature type="compositionally biased region" description="Basic and acidic residues" evidence="1">
    <location>
        <begin position="1"/>
        <end position="10"/>
    </location>
</feature>
<evidence type="ECO:0000256" key="1">
    <source>
        <dbReference type="SAM" id="MobiDB-lite"/>
    </source>
</evidence>
<feature type="non-terminal residue" evidence="2">
    <location>
        <position position="82"/>
    </location>
</feature>
<sequence length="82" mass="8623">GWREMFRGGERAIAPRTSSRRGAIRALRSGPPSADGTVRSRASRLSAARRGGGKDAPARRVGRREGSGRRAGPRAGRDGAAL</sequence>
<reference evidence="2" key="1">
    <citation type="submission" date="2020-02" db="EMBL/GenBank/DDBJ databases">
        <authorList>
            <person name="Meier V. D."/>
        </authorList>
    </citation>
    <scope>NUCLEOTIDE SEQUENCE</scope>
    <source>
        <strain evidence="2">AVDCRST_MAG77</strain>
    </source>
</reference>
<feature type="non-terminal residue" evidence="2">
    <location>
        <position position="1"/>
    </location>
</feature>
<feature type="region of interest" description="Disordered" evidence="1">
    <location>
        <begin position="1"/>
        <end position="82"/>
    </location>
</feature>
<protein>
    <submittedName>
        <fullName evidence="2">Uncharacterized protein</fullName>
    </submittedName>
</protein>
<evidence type="ECO:0000313" key="2">
    <source>
        <dbReference type="EMBL" id="CAA9304225.1"/>
    </source>
</evidence>
<proteinExistence type="predicted"/>